<dbReference type="EMBL" id="CAXAMN010013224">
    <property type="protein sequence ID" value="CAK9040168.1"/>
    <property type="molecule type" value="Genomic_DNA"/>
</dbReference>
<feature type="domain" description="EF-hand" evidence="3">
    <location>
        <begin position="253"/>
        <end position="288"/>
    </location>
</feature>
<dbReference type="Gene3D" id="1.10.238.10">
    <property type="entry name" value="EF-hand"/>
    <property type="match status" value="1"/>
</dbReference>
<evidence type="ECO:0000313" key="4">
    <source>
        <dbReference type="EMBL" id="CAK9040168.1"/>
    </source>
</evidence>
<dbReference type="SUPFAM" id="SSF47473">
    <property type="entry name" value="EF-hand"/>
    <property type="match status" value="1"/>
</dbReference>
<protein>
    <recommendedName>
        <fullName evidence="3">EF-hand domain-containing protein</fullName>
    </recommendedName>
</protein>
<gene>
    <name evidence="4" type="ORF">CCMP2556_LOCUS21668</name>
</gene>
<proteinExistence type="predicted"/>
<keyword evidence="5" id="KW-1185">Reference proteome</keyword>
<dbReference type="InterPro" id="IPR002048">
    <property type="entry name" value="EF_hand_dom"/>
</dbReference>
<dbReference type="Pfam" id="PF13202">
    <property type="entry name" value="EF-hand_5"/>
    <property type="match status" value="1"/>
</dbReference>
<dbReference type="PROSITE" id="PS00018">
    <property type="entry name" value="EF_HAND_1"/>
    <property type="match status" value="1"/>
</dbReference>
<dbReference type="PROSITE" id="PS50222">
    <property type="entry name" value="EF_HAND_2"/>
    <property type="match status" value="1"/>
</dbReference>
<evidence type="ECO:0000256" key="2">
    <source>
        <dbReference type="SAM" id="MobiDB-lite"/>
    </source>
</evidence>
<name>A0ABP0LLV6_9DINO</name>
<sequence>MTPNKENVAPNLCLGWKTRAQLLVLHGGDEELVNRIVERKTASGETKEHPDLPDDPSATLYHVMLDLDQVEQDEFEDRLEESYGTDVVGDQAGQMADAARYSSMANVTMGAARGVALKAENEMPEDPVARGQWAMEKLMTDLQQVEKGGDFLVQLNAAVTLAMQRLQLYQEDAKEATTLTKPRNAGKGDLKWVKSQYHLFNYQTNNICSNCGVQKTHPNVAMTLANFEEDETVSNPRERHLRQLARDHKIDLVQVESLLKAFNAFDTDGSGYIEWEEFRQVVCTMLKVKEPTDISEARLARYWNEAAAWRMSRPEVGGFGPGREDGEDPKVQGRVKR</sequence>
<dbReference type="Proteomes" id="UP001642484">
    <property type="component" value="Unassembled WGS sequence"/>
</dbReference>
<keyword evidence="1" id="KW-0106">Calcium</keyword>
<comment type="caution">
    <text evidence="4">The sequence shown here is derived from an EMBL/GenBank/DDBJ whole genome shotgun (WGS) entry which is preliminary data.</text>
</comment>
<evidence type="ECO:0000259" key="3">
    <source>
        <dbReference type="PROSITE" id="PS50222"/>
    </source>
</evidence>
<feature type="compositionally biased region" description="Basic and acidic residues" evidence="2">
    <location>
        <begin position="322"/>
        <end position="331"/>
    </location>
</feature>
<dbReference type="InterPro" id="IPR018247">
    <property type="entry name" value="EF_Hand_1_Ca_BS"/>
</dbReference>
<evidence type="ECO:0000256" key="1">
    <source>
        <dbReference type="ARBA" id="ARBA00022837"/>
    </source>
</evidence>
<evidence type="ECO:0000313" key="5">
    <source>
        <dbReference type="Proteomes" id="UP001642484"/>
    </source>
</evidence>
<reference evidence="4 5" key="1">
    <citation type="submission" date="2024-02" db="EMBL/GenBank/DDBJ databases">
        <authorList>
            <person name="Chen Y."/>
            <person name="Shah S."/>
            <person name="Dougan E. K."/>
            <person name="Thang M."/>
            <person name="Chan C."/>
        </authorList>
    </citation>
    <scope>NUCLEOTIDE SEQUENCE [LARGE SCALE GENOMIC DNA]</scope>
</reference>
<accession>A0ABP0LLV6</accession>
<feature type="region of interest" description="Disordered" evidence="2">
    <location>
        <begin position="314"/>
        <end position="337"/>
    </location>
</feature>
<organism evidence="4 5">
    <name type="scientific">Durusdinium trenchii</name>
    <dbReference type="NCBI Taxonomy" id="1381693"/>
    <lineage>
        <taxon>Eukaryota</taxon>
        <taxon>Sar</taxon>
        <taxon>Alveolata</taxon>
        <taxon>Dinophyceae</taxon>
        <taxon>Suessiales</taxon>
        <taxon>Symbiodiniaceae</taxon>
        <taxon>Durusdinium</taxon>
    </lineage>
</organism>
<dbReference type="InterPro" id="IPR011992">
    <property type="entry name" value="EF-hand-dom_pair"/>
</dbReference>